<dbReference type="PROSITE" id="PS01033">
    <property type="entry name" value="GLOBIN"/>
    <property type="match status" value="1"/>
</dbReference>
<evidence type="ECO:0000313" key="13">
    <source>
        <dbReference type="EMBL" id="APT85489.1"/>
    </source>
</evidence>
<keyword evidence="14" id="KW-1185">Reference proteome</keyword>
<dbReference type="RefSeq" id="WP_075727601.1">
    <property type="nucleotide sequence ID" value="NZ_CP009245.1"/>
</dbReference>
<dbReference type="SUPFAM" id="SSF63380">
    <property type="entry name" value="Riboflavin synthase domain-like"/>
    <property type="match status" value="1"/>
</dbReference>
<dbReference type="SUPFAM" id="SSF52343">
    <property type="entry name" value="Ferredoxin reductase-like, C-terminal NADP-linked domain"/>
    <property type="match status" value="1"/>
</dbReference>
<comment type="catalytic activity">
    <reaction evidence="8">
        <text>2 nitric oxide + NADH + 2 O2 = 2 nitrate + NAD(+) + H(+)</text>
        <dbReference type="Rhea" id="RHEA:19469"/>
        <dbReference type="ChEBI" id="CHEBI:15378"/>
        <dbReference type="ChEBI" id="CHEBI:15379"/>
        <dbReference type="ChEBI" id="CHEBI:16480"/>
        <dbReference type="ChEBI" id="CHEBI:17632"/>
        <dbReference type="ChEBI" id="CHEBI:57540"/>
        <dbReference type="ChEBI" id="CHEBI:57945"/>
        <dbReference type="EC" id="1.14.12.17"/>
    </reaction>
</comment>
<protein>
    <recommendedName>
        <fullName evidence="2">nitric oxide dioxygenase</fullName>
        <ecNumber evidence="2">1.14.12.17</ecNumber>
    </recommendedName>
</protein>
<dbReference type="GO" id="GO:0008941">
    <property type="term" value="F:nitric oxide dioxygenase NAD(P)H activity"/>
    <property type="evidence" value="ECO:0007669"/>
    <property type="project" value="UniProtKB-EC"/>
</dbReference>
<dbReference type="GO" id="GO:0071500">
    <property type="term" value="P:cellular response to nitrosative stress"/>
    <property type="evidence" value="ECO:0007669"/>
    <property type="project" value="TreeGrafter"/>
</dbReference>
<evidence type="ECO:0000256" key="2">
    <source>
        <dbReference type="ARBA" id="ARBA00012229"/>
    </source>
</evidence>
<dbReference type="Pfam" id="PF00042">
    <property type="entry name" value="Globin"/>
    <property type="match status" value="1"/>
</dbReference>
<dbReference type="Gene3D" id="1.10.490.10">
    <property type="entry name" value="Globins"/>
    <property type="match status" value="1"/>
</dbReference>
<dbReference type="EMBL" id="CP009245">
    <property type="protein sequence ID" value="APT85489.1"/>
    <property type="molecule type" value="Genomic_DNA"/>
</dbReference>
<dbReference type="FunFam" id="1.10.490.10:FF:000003">
    <property type="entry name" value="Flavohemoprotein"/>
    <property type="match status" value="1"/>
</dbReference>
<keyword evidence="3 10" id="KW-0349">Heme</keyword>
<evidence type="ECO:0000256" key="5">
    <source>
        <dbReference type="ARBA" id="ARBA00022723"/>
    </source>
</evidence>
<evidence type="ECO:0000313" key="14">
    <source>
        <dbReference type="Proteomes" id="UP000185478"/>
    </source>
</evidence>
<evidence type="ECO:0000259" key="11">
    <source>
        <dbReference type="PROSITE" id="PS01033"/>
    </source>
</evidence>
<dbReference type="InterPro" id="IPR012292">
    <property type="entry name" value="Globin/Proto"/>
</dbReference>
<dbReference type="PANTHER" id="PTHR43396:SF3">
    <property type="entry name" value="FLAVOHEMOPROTEIN"/>
    <property type="match status" value="1"/>
</dbReference>
<dbReference type="Gene3D" id="3.40.50.80">
    <property type="entry name" value="Nucleotide-binding domain of ferredoxin-NADP reductase (FNR) module"/>
    <property type="match status" value="1"/>
</dbReference>
<dbReference type="GO" id="GO:0046210">
    <property type="term" value="P:nitric oxide catabolic process"/>
    <property type="evidence" value="ECO:0007669"/>
    <property type="project" value="TreeGrafter"/>
</dbReference>
<keyword evidence="4 10" id="KW-0561">Oxygen transport</keyword>
<comment type="similarity">
    <text evidence="1">In the C-terminal section; belongs to the flavoprotein pyridine nucleotide cytochrome reductase family.</text>
</comment>
<dbReference type="GO" id="GO:0046872">
    <property type="term" value="F:metal ion binding"/>
    <property type="evidence" value="ECO:0007669"/>
    <property type="project" value="UniProtKB-KW"/>
</dbReference>
<keyword evidence="6" id="KW-0408">Iron</keyword>
<evidence type="ECO:0000256" key="4">
    <source>
        <dbReference type="ARBA" id="ARBA00022621"/>
    </source>
</evidence>
<evidence type="ECO:0000256" key="6">
    <source>
        <dbReference type="ARBA" id="ARBA00023004"/>
    </source>
</evidence>
<dbReference type="InterPro" id="IPR017938">
    <property type="entry name" value="Riboflavin_synthase-like_b-brl"/>
</dbReference>
<comment type="catalytic activity">
    <reaction evidence="9">
        <text>2 nitric oxide + NADPH + 2 O2 = 2 nitrate + NADP(+) + H(+)</text>
        <dbReference type="Rhea" id="RHEA:19465"/>
        <dbReference type="ChEBI" id="CHEBI:15378"/>
        <dbReference type="ChEBI" id="CHEBI:15379"/>
        <dbReference type="ChEBI" id="CHEBI:16480"/>
        <dbReference type="ChEBI" id="CHEBI:17632"/>
        <dbReference type="ChEBI" id="CHEBI:57783"/>
        <dbReference type="ChEBI" id="CHEBI:58349"/>
        <dbReference type="EC" id="1.14.12.17"/>
    </reaction>
</comment>
<dbReference type="EC" id="1.14.12.17" evidence="2"/>
<dbReference type="STRING" id="1431546.CAQU_10985"/>
<dbReference type="AlphaFoldDB" id="A0A1L7CI43"/>
<keyword evidence="7" id="KW-0520">NAD</keyword>
<evidence type="ECO:0000256" key="9">
    <source>
        <dbReference type="ARBA" id="ARBA00049433"/>
    </source>
</evidence>
<dbReference type="PRINTS" id="PR00409">
    <property type="entry name" value="PHDIOXRDTASE"/>
</dbReference>
<evidence type="ECO:0000256" key="3">
    <source>
        <dbReference type="ARBA" id="ARBA00022617"/>
    </source>
</evidence>
<dbReference type="InterPro" id="IPR009050">
    <property type="entry name" value="Globin-like_sf"/>
</dbReference>
<evidence type="ECO:0000256" key="1">
    <source>
        <dbReference type="ARBA" id="ARBA00006401"/>
    </source>
</evidence>
<dbReference type="InterPro" id="IPR039261">
    <property type="entry name" value="FNR_nucleotide-bd"/>
</dbReference>
<feature type="domain" description="FAD-binding FR-type" evidence="12">
    <location>
        <begin position="164"/>
        <end position="261"/>
    </location>
</feature>
<name>A0A1L7CI43_9CORY</name>
<reference evidence="13 14" key="1">
    <citation type="submission" date="2014-08" db="EMBL/GenBank/DDBJ databases">
        <title>Complete genome sequence of Corynebacterium aquilae S-613T(T) (=DSM 44791(T)), isolated from the choana of a healthy golden eagle.</title>
        <authorList>
            <person name="Ruckert C."/>
            <person name="Albersmeier A."/>
            <person name="Winkler A."/>
            <person name="Kalinowski J."/>
        </authorList>
    </citation>
    <scope>NUCLEOTIDE SEQUENCE [LARGE SCALE GENOMIC DNA]</scope>
    <source>
        <strain evidence="13 14">S-613</strain>
    </source>
</reference>
<dbReference type="PANTHER" id="PTHR43396">
    <property type="entry name" value="FLAVOHEMOPROTEIN"/>
    <property type="match status" value="1"/>
</dbReference>
<comment type="similarity">
    <text evidence="10">Belongs to the globin family.</text>
</comment>
<dbReference type="PROSITE" id="PS51384">
    <property type="entry name" value="FAD_FR"/>
    <property type="match status" value="1"/>
</dbReference>
<keyword evidence="10" id="KW-0813">Transport</keyword>
<dbReference type="Gene3D" id="2.40.30.10">
    <property type="entry name" value="Translation factors"/>
    <property type="match status" value="1"/>
</dbReference>
<sequence>MHATTSPDTSRRLSEEHAAIVAETLPVIGAHINQITPIFYRTMFANHPELEKDLFNRGNQKDGDQQKALAASIAVFATMLVDPNAPDPVDMLARIGHKHVSLGVTREQYQIVHDNLFAAIVEVLGEAITPEVAAAWDEVYWIMADCLIDYEANLYDSAGVEHGDVFRTVTVTDKKSLPGGAIEITITGKLATPLPGQYTSLGVTLPDGARQLRQYSIIAGDDSTWTVALDVVGEVSKHLDQAVAVGDTIQATLPAGDLTLTPGNRPVVLISSGIGATPMVGMLNHLAAEASIRPVTYWHVDDDASTHALAAHTQAAIADNPHITFTPIYRQAGQRLTLSGDCGCGGTDCGKNLRDADVYLCGGTGFLQNMREQIAALPADQQPATVSYELFSPNDWLIR</sequence>
<dbReference type="InterPro" id="IPR000971">
    <property type="entry name" value="Globin"/>
</dbReference>
<dbReference type="KEGG" id="caqu:CAQU_10985"/>
<dbReference type="GO" id="GO:0019825">
    <property type="term" value="F:oxygen binding"/>
    <property type="evidence" value="ECO:0007669"/>
    <property type="project" value="InterPro"/>
</dbReference>
<evidence type="ECO:0000256" key="7">
    <source>
        <dbReference type="ARBA" id="ARBA00023027"/>
    </source>
</evidence>
<evidence type="ECO:0000256" key="8">
    <source>
        <dbReference type="ARBA" id="ARBA00048649"/>
    </source>
</evidence>
<dbReference type="InterPro" id="IPR017927">
    <property type="entry name" value="FAD-bd_FR_type"/>
</dbReference>
<dbReference type="GO" id="GO:0071949">
    <property type="term" value="F:FAD binding"/>
    <property type="evidence" value="ECO:0007669"/>
    <property type="project" value="TreeGrafter"/>
</dbReference>
<accession>A0A1L7CI43</accession>
<feature type="domain" description="Globin" evidence="11">
    <location>
        <begin position="12"/>
        <end position="152"/>
    </location>
</feature>
<dbReference type="GO" id="GO:0020037">
    <property type="term" value="F:heme binding"/>
    <property type="evidence" value="ECO:0007669"/>
    <property type="project" value="InterPro"/>
</dbReference>
<proteinExistence type="inferred from homology"/>
<dbReference type="CDD" id="cd14782">
    <property type="entry name" value="FHb-globin_2"/>
    <property type="match status" value="1"/>
</dbReference>
<gene>
    <name evidence="13" type="ORF">CAQU_10985</name>
</gene>
<evidence type="ECO:0000256" key="10">
    <source>
        <dbReference type="RuleBase" id="RU000356"/>
    </source>
</evidence>
<dbReference type="Proteomes" id="UP000185478">
    <property type="component" value="Chromosome"/>
</dbReference>
<dbReference type="GO" id="GO:0005344">
    <property type="term" value="F:oxygen carrier activity"/>
    <property type="evidence" value="ECO:0007669"/>
    <property type="project" value="UniProtKB-KW"/>
</dbReference>
<evidence type="ECO:0000259" key="12">
    <source>
        <dbReference type="PROSITE" id="PS51384"/>
    </source>
</evidence>
<dbReference type="OrthoDB" id="9801223at2"/>
<organism evidence="13 14">
    <name type="scientific">Corynebacterium aquilae DSM 44791</name>
    <dbReference type="NCBI Taxonomy" id="1431546"/>
    <lineage>
        <taxon>Bacteria</taxon>
        <taxon>Bacillati</taxon>
        <taxon>Actinomycetota</taxon>
        <taxon>Actinomycetes</taxon>
        <taxon>Mycobacteriales</taxon>
        <taxon>Corynebacteriaceae</taxon>
        <taxon>Corynebacterium</taxon>
    </lineage>
</organism>
<keyword evidence="5" id="KW-0479">Metal-binding</keyword>
<dbReference type="SUPFAM" id="SSF46458">
    <property type="entry name" value="Globin-like"/>
    <property type="match status" value="1"/>
</dbReference>